<keyword evidence="3" id="KW-1185">Reference proteome</keyword>
<organism evidence="2 3">
    <name type="scientific">Nesidiocoris tenuis</name>
    <dbReference type="NCBI Taxonomy" id="355587"/>
    <lineage>
        <taxon>Eukaryota</taxon>
        <taxon>Metazoa</taxon>
        <taxon>Ecdysozoa</taxon>
        <taxon>Arthropoda</taxon>
        <taxon>Hexapoda</taxon>
        <taxon>Insecta</taxon>
        <taxon>Pterygota</taxon>
        <taxon>Neoptera</taxon>
        <taxon>Paraneoptera</taxon>
        <taxon>Hemiptera</taxon>
        <taxon>Heteroptera</taxon>
        <taxon>Panheteroptera</taxon>
        <taxon>Cimicomorpha</taxon>
        <taxon>Miridae</taxon>
        <taxon>Dicyphina</taxon>
        <taxon>Nesidiocoris</taxon>
    </lineage>
</organism>
<feature type="compositionally biased region" description="Basic and acidic residues" evidence="1">
    <location>
        <begin position="217"/>
        <end position="237"/>
    </location>
</feature>
<evidence type="ECO:0000313" key="2">
    <source>
        <dbReference type="EMBL" id="CAA9999839.1"/>
    </source>
</evidence>
<reference evidence="2 3" key="1">
    <citation type="submission" date="2020-02" db="EMBL/GenBank/DDBJ databases">
        <authorList>
            <person name="Ferguson B K."/>
        </authorList>
    </citation>
    <scope>NUCLEOTIDE SEQUENCE [LARGE SCALE GENOMIC DNA]</scope>
</reference>
<feature type="compositionally biased region" description="Basic and acidic residues" evidence="1">
    <location>
        <begin position="186"/>
        <end position="206"/>
    </location>
</feature>
<sequence length="903" mass="100673">MPRDIGGFPVPNSIVACLGEKRAADIFAFNDFLDEKFDLSRFRFNLLEEFMKILDLKVTYPIFKKYFSSEQGRELQDGEVIRLLCSQGQNNLAEDITCKFFGFYSILRTIFVQFYFIESIDVLGLKRVFTPKGNQSYVTPSHLVRKKEPVSGKVGSTDETSTSAKASPKPTTSSRKPAKSTQSLIPEKKNLSLILSERRSNPDRKCKPAKSTQSLIPEKKNLSLILSERRSNPDRKVKLISPHQKTEKDKLPVGSSKSKDKVVPSRTRRKDLEMQKKLQITSAEFVDGDSSDEDIIPSTQATGAQSPAIHETPNVQKKFVKAKMGNSSDNKDSETLDDELAKVKKEKSPSSQRDGCKQLKPADLNKISDPRNSSDKNERTKAADSSDESKSSDSDGDLRASNAPDEVPSRTTNERLSPTKTSPIKPNSIKNVPADSSDESKSSDSDGDLGASNAPDKVPSRTTIERLSPTKISPIKPNSIKNNPKPPRPRNHSISDDSDSGESDDGCRGITQNAQDVTALACSPKPAGKRPSCVLGELDDPPGEENGSQIVGSRKRKASDTSIQLPKSKEPKMSFPAADDAKKMSGTSDSESDSDESDSAHREAPTKLPEANCSVGSKIETNADTPIGEMAASTKKVHPFDSTRLPGDLDASFPGNDISVIRQCSTPPTAVSKGSKNAKTKQPLTPVNQRSILEFAKPTPPTRVPADDEYAEMKDHYIRLGFTDLNDDFDFESNLATFAEELLDDDSEVYLLQCPEEIPLQLHCLFLLSRSQNKTFLRRKRRKKMFHLMMTRIKNRQLSKKLRQSIRNWKKLLKRKRRRRNTRKRSKKVVFLVRHYIYIDAVNSHKTPSADIRDDKEQLLIDRVFSNLEPESEEVPSKKKKKKKHQEVVPDGELSIRLLIDGA</sequence>
<name>A0A6H5GB17_9HEMI</name>
<dbReference type="PROSITE" id="PS51257">
    <property type="entry name" value="PROKAR_LIPOPROTEIN"/>
    <property type="match status" value="1"/>
</dbReference>
<feature type="compositionally biased region" description="Basic and acidic residues" evidence="1">
    <location>
        <begin position="329"/>
        <end position="348"/>
    </location>
</feature>
<gene>
    <name evidence="2" type="ORF">NTEN_LOCUS6075</name>
</gene>
<evidence type="ECO:0000313" key="3">
    <source>
        <dbReference type="Proteomes" id="UP000479000"/>
    </source>
</evidence>
<feature type="compositionally biased region" description="Polar residues" evidence="1">
    <location>
        <begin position="409"/>
        <end position="430"/>
    </location>
</feature>
<dbReference type="EMBL" id="CADCXU010009061">
    <property type="protein sequence ID" value="CAA9999839.1"/>
    <property type="molecule type" value="Genomic_DNA"/>
</dbReference>
<feature type="compositionally biased region" description="Low complexity" evidence="1">
    <location>
        <begin position="471"/>
        <end position="483"/>
    </location>
</feature>
<feature type="compositionally biased region" description="Basic and acidic residues" evidence="1">
    <location>
        <begin position="366"/>
        <end position="398"/>
    </location>
</feature>
<feature type="compositionally biased region" description="Basic and acidic residues" evidence="1">
    <location>
        <begin position="244"/>
        <end position="263"/>
    </location>
</feature>
<evidence type="ECO:0000256" key="1">
    <source>
        <dbReference type="SAM" id="MobiDB-lite"/>
    </source>
</evidence>
<dbReference type="Proteomes" id="UP000479000">
    <property type="component" value="Unassembled WGS sequence"/>
</dbReference>
<feature type="compositionally biased region" description="Polar residues" evidence="1">
    <location>
        <begin position="157"/>
        <end position="184"/>
    </location>
</feature>
<feature type="region of interest" description="Disordered" evidence="1">
    <location>
        <begin position="148"/>
        <end position="625"/>
    </location>
</feature>
<proteinExistence type="predicted"/>
<accession>A0A6H5GB17</accession>
<feature type="compositionally biased region" description="Acidic residues" evidence="1">
    <location>
        <begin position="286"/>
        <end position="295"/>
    </location>
</feature>
<dbReference type="AlphaFoldDB" id="A0A6H5GB17"/>
<protein>
    <submittedName>
        <fullName evidence="2">Uncharacterized protein</fullName>
    </submittedName>
</protein>